<dbReference type="AlphaFoldDB" id="B0DLB7"/>
<gene>
    <name evidence="2" type="ORF">LACBIDRAFT_304299</name>
</gene>
<dbReference type="KEGG" id="lbc:LACBIDRAFT_304299"/>
<dbReference type="HOGENOM" id="CLU_1046100_0_0_1"/>
<evidence type="ECO:0000313" key="3">
    <source>
        <dbReference type="Proteomes" id="UP000001194"/>
    </source>
</evidence>
<evidence type="ECO:0000313" key="2">
    <source>
        <dbReference type="EMBL" id="EDR04535.1"/>
    </source>
</evidence>
<dbReference type="Proteomes" id="UP000001194">
    <property type="component" value="Unassembled WGS sequence"/>
</dbReference>
<protein>
    <submittedName>
        <fullName evidence="2">Predicted protein</fullName>
    </submittedName>
</protein>
<accession>B0DLB7</accession>
<dbReference type="InParanoid" id="B0DLB7"/>
<keyword evidence="1" id="KW-0812">Transmembrane</keyword>
<name>B0DLB7_LACBS</name>
<organism evidence="3">
    <name type="scientific">Laccaria bicolor (strain S238N-H82 / ATCC MYA-4686)</name>
    <name type="common">Bicoloured deceiver</name>
    <name type="synonym">Laccaria laccata var. bicolor</name>
    <dbReference type="NCBI Taxonomy" id="486041"/>
    <lineage>
        <taxon>Eukaryota</taxon>
        <taxon>Fungi</taxon>
        <taxon>Dikarya</taxon>
        <taxon>Basidiomycota</taxon>
        <taxon>Agaricomycotina</taxon>
        <taxon>Agaricomycetes</taxon>
        <taxon>Agaricomycetidae</taxon>
        <taxon>Agaricales</taxon>
        <taxon>Agaricineae</taxon>
        <taxon>Hydnangiaceae</taxon>
        <taxon>Laccaria</taxon>
    </lineage>
</organism>
<dbReference type="RefSeq" id="XP_001884707.1">
    <property type="nucleotide sequence ID" value="XM_001884672.1"/>
</dbReference>
<dbReference type="EMBL" id="DS547117">
    <property type="protein sequence ID" value="EDR04535.1"/>
    <property type="molecule type" value="Genomic_DNA"/>
</dbReference>
<dbReference type="GeneID" id="6080359"/>
<keyword evidence="1" id="KW-0472">Membrane</keyword>
<keyword evidence="3" id="KW-1185">Reference proteome</keyword>
<reference evidence="2 3" key="1">
    <citation type="journal article" date="2008" name="Nature">
        <title>The genome of Laccaria bicolor provides insights into mycorrhizal symbiosis.</title>
        <authorList>
            <person name="Martin F."/>
            <person name="Aerts A."/>
            <person name="Ahren D."/>
            <person name="Brun A."/>
            <person name="Danchin E.G.J."/>
            <person name="Duchaussoy F."/>
            <person name="Gibon J."/>
            <person name="Kohler A."/>
            <person name="Lindquist E."/>
            <person name="Pereda V."/>
            <person name="Salamov A."/>
            <person name="Shapiro H.J."/>
            <person name="Wuyts J."/>
            <person name="Blaudez D."/>
            <person name="Buee M."/>
            <person name="Brokstein P."/>
            <person name="Canbaeck B."/>
            <person name="Cohen D."/>
            <person name="Courty P.E."/>
            <person name="Coutinho P.M."/>
            <person name="Delaruelle C."/>
            <person name="Detter J.C."/>
            <person name="Deveau A."/>
            <person name="DiFazio S."/>
            <person name="Duplessis S."/>
            <person name="Fraissinet-Tachet L."/>
            <person name="Lucic E."/>
            <person name="Frey-Klett P."/>
            <person name="Fourrey C."/>
            <person name="Feussner I."/>
            <person name="Gay G."/>
            <person name="Grimwood J."/>
            <person name="Hoegger P.J."/>
            <person name="Jain P."/>
            <person name="Kilaru S."/>
            <person name="Labbe J."/>
            <person name="Lin Y.C."/>
            <person name="Legue V."/>
            <person name="Le Tacon F."/>
            <person name="Marmeisse R."/>
            <person name="Melayah D."/>
            <person name="Montanini B."/>
            <person name="Muratet M."/>
            <person name="Nehls U."/>
            <person name="Niculita-Hirzel H."/>
            <person name="Oudot-Le Secq M.P."/>
            <person name="Peter M."/>
            <person name="Quesneville H."/>
            <person name="Rajashekar B."/>
            <person name="Reich M."/>
            <person name="Rouhier N."/>
            <person name="Schmutz J."/>
            <person name="Yin T."/>
            <person name="Chalot M."/>
            <person name="Henrissat B."/>
            <person name="Kuees U."/>
            <person name="Lucas S."/>
            <person name="Van de Peer Y."/>
            <person name="Podila G.K."/>
            <person name="Polle A."/>
            <person name="Pukkila P.J."/>
            <person name="Richardson P.M."/>
            <person name="Rouze P."/>
            <person name="Sanders I.R."/>
            <person name="Stajich J.E."/>
            <person name="Tunlid A."/>
            <person name="Tuskan G."/>
            <person name="Grigoriev I.V."/>
        </authorList>
    </citation>
    <scope>NUCLEOTIDE SEQUENCE [LARGE SCALE GENOMIC DNA]</scope>
    <source>
        <strain evidence="3">S238N-H82 / ATCC MYA-4686</strain>
    </source>
</reference>
<dbReference type="OrthoDB" id="2603at2759"/>
<proteinExistence type="predicted"/>
<feature type="transmembrane region" description="Helical" evidence="1">
    <location>
        <begin position="138"/>
        <end position="156"/>
    </location>
</feature>
<evidence type="ECO:0000256" key="1">
    <source>
        <dbReference type="SAM" id="Phobius"/>
    </source>
</evidence>
<sequence>MEVKYECRNGLPDMIGNTDTPMCHCVPTKECHETTSLRKNSASTWVATRHTRNHHLDCQRCRLLPPAHQFPLWRDPSSTGVTAFIGATIEFGIEVWNSDDMPPLIGTFTIVMEVKREDVGEEKRWIRFTFGRKYRRKFVRHFSSFVVQLSFGLAALPPCPPFLIQEWRKRRRVLDTTSRRRLGHELYRSFQVYPTDPHLARTFIMLESQHKWYKPESRSLGWNVGKILPQPVTNSWILFPPILLVFSSHVRNFIGGIEFTLCGALA</sequence>
<keyword evidence="1" id="KW-1133">Transmembrane helix</keyword>